<evidence type="ECO:0000313" key="6">
    <source>
        <dbReference type="EMBL" id="SNZ20250.1"/>
    </source>
</evidence>
<dbReference type="OrthoDB" id="5513193at2"/>
<comment type="similarity">
    <text evidence="1">Belongs to the 'phage' integrase family.</text>
</comment>
<protein>
    <submittedName>
        <fullName evidence="6">Phage integrase family protein</fullName>
    </submittedName>
</protein>
<feature type="domain" description="Tyr recombinase" evidence="5">
    <location>
        <begin position="189"/>
        <end position="400"/>
    </location>
</feature>
<organism evidence="6 7">
    <name type="scientific">Cohaesibacter gelatinilyticus</name>
    <dbReference type="NCBI Taxonomy" id="372072"/>
    <lineage>
        <taxon>Bacteria</taxon>
        <taxon>Pseudomonadati</taxon>
        <taxon>Pseudomonadota</taxon>
        <taxon>Alphaproteobacteria</taxon>
        <taxon>Hyphomicrobiales</taxon>
        <taxon>Cohaesibacteraceae</taxon>
    </lineage>
</organism>
<dbReference type="InterPro" id="IPR050090">
    <property type="entry name" value="Tyrosine_recombinase_XerCD"/>
</dbReference>
<dbReference type="SUPFAM" id="SSF56349">
    <property type="entry name" value="DNA breaking-rejoining enzymes"/>
    <property type="match status" value="1"/>
</dbReference>
<evidence type="ECO:0000313" key="7">
    <source>
        <dbReference type="Proteomes" id="UP000219439"/>
    </source>
</evidence>
<keyword evidence="2" id="KW-0229">DNA integration</keyword>
<evidence type="ECO:0000256" key="1">
    <source>
        <dbReference type="ARBA" id="ARBA00008857"/>
    </source>
</evidence>
<dbReference type="PANTHER" id="PTHR30349:SF41">
    <property type="entry name" value="INTEGRASE_RECOMBINASE PROTEIN MJ0367-RELATED"/>
    <property type="match status" value="1"/>
</dbReference>
<gene>
    <name evidence="6" type="ORF">SAMN06265368_3353</name>
</gene>
<reference evidence="6 7" key="1">
    <citation type="submission" date="2017-09" db="EMBL/GenBank/DDBJ databases">
        <authorList>
            <person name="Ehlers B."/>
            <person name="Leendertz F.H."/>
        </authorList>
    </citation>
    <scope>NUCLEOTIDE SEQUENCE [LARGE SCALE GENOMIC DNA]</scope>
    <source>
        <strain evidence="6 7">DSM 18289</strain>
    </source>
</reference>
<evidence type="ECO:0000259" key="5">
    <source>
        <dbReference type="PROSITE" id="PS51898"/>
    </source>
</evidence>
<name>A0A285PEV1_9HYPH</name>
<dbReference type="Gene3D" id="1.10.443.10">
    <property type="entry name" value="Intergrase catalytic core"/>
    <property type="match status" value="1"/>
</dbReference>
<dbReference type="GO" id="GO:0003677">
    <property type="term" value="F:DNA binding"/>
    <property type="evidence" value="ECO:0007669"/>
    <property type="project" value="UniProtKB-KW"/>
</dbReference>
<dbReference type="Gene3D" id="1.10.150.130">
    <property type="match status" value="1"/>
</dbReference>
<dbReference type="InterPro" id="IPR010998">
    <property type="entry name" value="Integrase_recombinase_N"/>
</dbReference>
<dbReference type="Proteomes" id="UP000219439">
    <property type="component" value="Unassembled WGS sequence"/>
</dbReference>
<evidence type="ECO:0000256" key="4">
    <source>
        <dbReference type="ARBA" id="ARBA00023172"/>
    </source>
</evidence>
<dbReference type="Pfam" id="PF00589">
    <property type="entry name" value="Phage_integrase"/>
    <property type="match status" value="1"/>
</dbReference>
<accession>A0A285PEV1</accession>
<dbReference type="PANTHER" id="PTHR30349">
    <property type="entry name" value="PHAGE INTEGRASE-RELATED"/>
    <property type="match status" value="1"/>
</dbReference>
<sequence>MHQDRPDPSQKDLTKAGKEGFDQRLEELDSFAAILPQGRNETLAHLLEDEDVATLRHLAHEGMGANSLRALASDFGYLQAWCRVATGYSLTWPAPQDLVLKFIAHHLWSEEEKAQNPDHGMPKYVGDHLRQEGLLRTSGPHSPGTVQRRLASWSTLHRWRSLEGPFSSPAIRAAIRLAVRVADRPRKRKSKKPITADILEEILKTCLGEPPMRPSLRDHRDAAILMLGFASGGRRRSELAGLRLSQIQFEDPVLADPNDTDSELLPCLTLSLGRTKTEDGQDDNDVVLIGRPVHALQDWLKVAKVKNGTIFRAINQWGHLSERPLSAQSINLIIKGRIKKAGLNPDDYSAHGLRSGFLTEAANRDIPLQDAMLQSRHKSVIQASRYYSEASKSRRKSARMLG</sequence>
<dbReference type="EMBL" id="OBEL01000004">
    <property type="protein sequence ID" value="SNZ20250.1"/>
    <property type="molecule type" value="Genomic_DNA"/>
</dbReference>
<dbReference type="RefSeq" id="WP_097154834.1">
    <property type="nucleotide sequence ID" value="NZ_OBEL01000004.1"/>
</dbReference>
<keyword evidence="3" id="KW-0238">DNA-binding</keyword>
<dbReference type="InterPro" id="IPR002104">
    <property type="entry name" value="Integrase_catalytic"/>
</dbReference>
<dbReference type="AlphaFoldDB" id="A0A285PEV1"/>
<keyword evidence="4" id="KW-0233">DNA recombination</keyword>
<dbReference type="GO" id="GO:0015074">
    <property type="term" value="P:DNA integration"/>
    <property type="evidence" value="ECO:0007669"/>
    <property type="project" value="UniProtKB-KW"/>
</dbReference>
<dbReference type="InterPro" id="IPR011010">
    <property type="entry name" value="DNA_brk_join_enz"/>
</dbReference>
<evidence type="ECO:0000256" key="3">
    <source>
        <dbReference type="ARBA" id="ARBA00023125"/>
    </source>
</evidence>
<proteinExistence type="inferred from homology"/>
<dbReference type="GO" id="GO:0006310">
    <property type="term" value="P:DNA recombination"/>
    <property type="evidence" value="ECO:0007669"/>
    <property type="project" value="UniProtKB-KW"/>
</dbReference>
<evidence type="ECO:0000256" key="2">
    <source>
        <dbReference type="ARBA" id="ARBA00022908"/>
    </source>
</evidence>
<dbReference type="PROSITE" id="PS51898">
    <property type="entry name" value="TYR_RECOMBINASE"/>
    <property type="match status" value="1"/>
</dbReference>
<dbReference type="InterPro" id="IPR013762">
    <property type="entry name" value="Integrase-like_cat_sf"/>
</dbReference>
<dbReference type="SUPFAM" id="SSF47823">
    <property type="entry name" value="lambda integrase-like, N-terminal domain"/>
    <property type="match status" value="1"/>
</dbReference>
<keyword evidence="7" id="KW-1185">Reference proteome</keyword>